<evidence type="ECO:0000313" key="2">
    <source>
        <dbReference type="Proteomes" id="UP000321150"/>
    </source>
</evidence>
<reference evidence="1 2" key="1">
    <citation type="submission" date="2019-07" db="EMBL/GenBank/DDBJ databases">
        <title>Whole genome shotgun sequence of Chryseobacterium lathyri NBRC 105250.</title>
        <authorList>
            <person name="Hosoyama A."/>
            <person name="Uohara A."/>
            <person name="Ohji S."/>
            <person name="Ichikawa N."/>
        </authorList>
    </citation>
    <scope>NUCLEOTIDE SEQUENCE [LARGE SCALE GENOMIC DNA]</scope>
    <source>
        <strain evidence="1 2">NBRC 105250</strain>
    </source>
</reference>
<name>A0A511Y7R0_9FLAO</name>
<sequence>MKAEIRIPENFQLYSSKGPLYSNFDTELNMDIANEILNKPLIAEFIAYHFHGLIWWNDKLGFWCVEVSQNNLYKSSYISEDLSSLIDEVQKIFGKD</sequence>
<accession>A0A511Y7R0</accession>
<comment type="caution">
    <text evidence="1">The sequence shown here is derived from an EMBL/GenBank/DDBJ whole genome shotgun (WGS) entry which is preliminary data.</text>
</comment>
<dbReference type="RefSeq" id="WP_111959432.1">
    <property type="nucleotide sequence ID" value="NZ_BJYI01000004.1"/>
</dbReference>
<dbReference type="AlphaFoldDB" id="A0A511Y7R0"/>
<gene>
    <name evidence="1" type="ORF">CLA01_12900</name>
</gene>
<organism evidence="1 2">
    <name type="scientific">Chryseobacterium lathyri</name>
    <dbReference type="NCBI Taxonomy" id="395933"/>
    <lineage>
        <taxon>Bacteria</taxon>
        <taxon>Pseudomonadati</taxon>
        <taxon>Bacteroidota</taxon>
        <taxon>Flavobacteriia</taxon>
        <taxon>Flavobacteriales</taxon>
        <taxon>Weeksellaceae</taxon>
        <taxon>Chryseobacterium group</taxon>
        <taxon>Chryseobacterium</taxon>
    </lineage>
</organism>
<dbReference type="Proteomes" id="UP000321150">
    <property type="component" value="Unassembled WGS sequence"/>
</dbReference>
<evidence type="ECO:0000313" key="1">
    <source>
        <dbReference type="EMBL" id="GEN71218.1"/>
    </source>
</evidence>
<proteinExistence type="predicted"/>
<dbReference type="OrthoDB" id="1270790at2"/>
<dbReference type="EMBL" id="BJYI01000004">
    <property type="protein sequence ID" value="GEN71218.1"/>
    <property type="molecule type" value="Genomic_DNA"/>
</dbReference>
<protein>
    <submittedName>
        <fullName evidence="1">Uncharacterized protein</fullName>
    </submittedName>
</protein>